<organism evidence="2 3">
    <name type="scientific">Mucilaginibacter rigui</name>
    <dbReference type="NCBI Taxonomy" id="534635"/>
    <lineage>
        <taxon>Bacteria</taxon>
        <taxon>Pseudomonadati</taxon>
        <taxon>Bacteroidota</taxon>
        <taxon>Sphingobacteriia</taxon>
        <taxon>Sphingobacteriales</taxon>
        <taxon>Sphingobacteriaceae</taxon>
        <taxon>Mucilaginibacter</taxon>
    </lineage>
</organism>
<feature type="transmembrane region" description="Helical" evidence="1">
    <location>
        <begin position="42"/>
        <end position="60"/>
    </location>
</feature>
<feature type="transmembrane region" description="Helical" evidence="1">
    <location>
        <begin position="174"/>
        <end position="192"/>
    </location>
</feature>
<accession>A0ABR7X9S3</accession>
<evidence type="ECO:0000256" key="1">
    <source>
        <dbReference type="SAM" id="Phobius"/>
    </source>
</evidence>
<keyword evidence="3" id="KW-1185">Reference proteome</keyword>
<gene>
    <name evidence="2" type="ORF">IDJ75_18685</name>
</gene>
<evidence type="ECO:0000313" key="2">
    <source>
        <dbReference type="EMBL" id="MBD1387323.1"/>
    </source>
</evidence>
<evidence type="ECO:0008006" key="4">
    <source>
        <dbReference type="Google" id="ProtNLM"/>
    </source>
</evidence>
<dbReference type="RefSeq" id="WP_191177173.1">
    <property type="nucleotide sequence ID" value="NZ_JACWMW010000005.1"/>
</dbReference>
<proteinExistence type="predicted"/>
<dbReference type="Proteomes" id="UP000618754">
    <property type="component" value="Unassembled WGS sequence"/>
</dbReference>
<protein>
    <recommendedName>
        <fullName evidence="4">PH domain-containing protein</fullName>
    </recommendedName>
</protein>
<comment type="caution">
    <text evidence="2">The sequence shown here is derived from an EMBL/GenBank/DDBJ whole genome shotgun (WGS) entry which is preliminary data.</text>
</comment>
<keyword evidence="1" id="KW-1133">Transmembrane helix</keyword>
<evidence type="ECO:0000313" key="3">
    <source>
        <dbReference type="Proteomes" id="UP000618754"/>
    </source>
</evidence>
<dbReference type="EMBL" id="JACWMW010000005">
    <property type="protein sequence ID" value="MBD1387323.1"/>
    <property type="molecule type" value="Genomic_DNA"/>
</dbReference>
<feature type="transmembrane region" description="Helical" evidence="1">
    <location>
        <begin position="18"/>
        <end position="36"/>
    </location>
</feature>
<reference evidence="2 3" key="1">
    <citation type="submission" date="2020-09" db="EMBL/GenBank/DDBJ databases">
        <title>Novel species of Mucilaginibacter isolated from a glacier on the Tibetan Plateau.</title>
        <authorList>
            <person name="Liu Q."/>
            <person name="Xin Y.-H."/>
        </authorList>
    </citation>
    <scope>NUCLEOTIDE SEQUENCE [LARGE SCALE GENOMIC DNA]</scope>
    <source>
        <strain evidence="2 3">CGMCC 1.13878</strain>
    </source>
</reference>
<keyword evidence="1" id="KW-0472">Membrane</keyword>
<sequence length="276" mass="31385">MFETVTVKQAIQHGRKMVLLPMLIIFGGILGGSIYLAFVQHIFFALPIGIWVGIIAAFVYRSIMITKWRLWAFENVRKVHELKTEASKALLLPVKDNFFEKTEIRTAAEKAKWLTLQQRFDKPDPLFFEEDPEVPAETIVRYSVMKKILWSLVFSVSFFAGLGLLYLGKETSNYVFGGVMTMFGGVFMCVCFKDALNRTPQIILNSEGMATVKTPFYPWRSISDEKVIVRGSGKGQTTYLTYTCPTGYTELVLDDFTVSPRQLGHLIQVYRGRSNS</sequence>
<feature type="transmembrane region" description="Helical" evidence="1">
    <location>
        <begin position="148"/>
        <end position="168"/>
    </location>
</feature>
<keyword evidence="1" id="KW-0812">Transmembrane</keyword>
<name>A0ABR7X9S3_9SPHI</name>